<sequence>MPMIMRHNEILDVAPRQVAHLRAGGPGSLLLWSEDSDRVASLDPGHVPGDDAMIIAGTDDLDGIAAQAAENGDEFTDAYAARCLGEIGGDVLAEWPRVKALTPAVVDLRTDLARRGFYLAARPDHDRGARGCTITDTYRSAEREDLTIRVTSAFMNTDATEVRILATEHRREVHRFRLAAGEERPGMVPYLAAGAIGAAAAALPRI</sequence>
<gene>
    <name evidence="1" type="ORF">HNR25_003874</name>
</gene>
<dbReference type="Proteomes" id="UP000578077">
    <property type="component" value="Unassembled WGS sequence"/>
</dbReference>
<dbReference type="AlphaFoldDB" id="A0A841EGH8"/>
<keyword evidence="2" id="KW-1185">Reference proteome</keyword>
<organism evidence="1 2">
    <name type="scientific">Streptomonospora salina</name>
    <dbReference type="NCBI Taxonomy" id="104205"/>
    <lineage>
        <taxon>Bacteria</taxon>
        <taxon>Bacillati</taxon>
        <taxon>Actinomycetota</taxon>
        <taxon>Actinomycetes</taxon>
        <taxon>Streptosporangiales</taxon>
        <taxon>Nocardiopsidaceae</taxon>
        <taxon>Streptomonospora</taxon>
    </lineage>
</organism>
<evidence type="ECO:0000313" key="2">
    <source>
        <dbReference type="Proteomes" id="UP000578077"/>
    </source>
</evidence>
<name>A0A841EGH8_9ACTN</name>
<evidence type="ECO:0000313" key="1">
    <source>
        <dbReference type="EMBL" id="MBB6000123.1"/>
    </source>
</evidence>
<dbReference type="EMBL" id="JACHLY010000001">
    <property type="protein sequence ID" value="MBB6000123.1"/>
    <property type="molecule type" value="Genomic_DNA"/>
</dbReference>
<proteinExistence type="predicted"/>
<dbReference type="RefSeq" id="WP_184637350.1">
    <property type="nucleotide sequence ID" value="NZ_BAABKT010000012.1"/>
</dbReference>
<comment type="caution">
    <text evidence="1">The sequence shown here is derived from an EMBL/GenBank/DDBJ whole genome shotgun (WGS) entry which is preliminary data.</text>
</comment>
<protein>
    <submittedName>
        <fullName evidence="1">Uncharacterized protein</fullName>
    </submittedName>
</protein>
<reference evidence="1 2" key="1">
    <citation type="submission" date="2020-08" db="EMBL/GenBank/DDBJ databases">
        <title>Sequencing the genomes of 1000 actinobacteria strains.</title>
        <authorList>
            <person name="Klenk H.-P."/>
        </authorList>
    </citation>
    <scope>NUCLEOTIDE SEQUENCE [LARGE SCALE GENOMIC DNA]</scope>
    <source>
        <strain evidence="1 2">DSM 44593</strain>
    </source>
</reference>
<accession>A0A841EGH8</accession>